<proteinExistence type="predicted"/>
<evidence type="ECO:0000256" key="1">
    <source>
        <dbReference type="SAM" id="SignalP"/>
    </source>
</evidence>
<protein>
    <submittedName>
        <fullName evidence="2">Uncharacterized protein</fullName>
    </submittedName>
</protein>
<keyword evidence="1" id="KW-0732">Signal</keyword>
<organism evidence="2">
    <name type="scientific">Rhizophora mucronata</name>
    <name type="common">Asiatic mangrove</name>
    <dbReference type="NCBI Taxonomy" id="61149"/>
    <lineage>
        <taxon>Eukaryota</taxon>
        <taxon>Viridiplantae</taxon>
        <taxon>Streptophyta</taxon>
        <taxon>Embryophyta</taxon>
        <taxon>Tracheophyta</taxon>
        <taxon>Spermatophyta</taxon>
        <taxon>Magnoliopsida</taxon>
        <taxon>eudicotyledons</taxon>
        <taxon>Gunneridae</taxon>
        <taxon>Pentapetalae</taxon>
        <taxon>rosids</taxon>
        <taxon>fabids</taxon>
        <taxon>Malpighiales</taxon>
        <taxon>Rhizophoraceae</taxon>
        <taxon>Rhizophora</taxon>
    </lineage>
</organism>
<reference evidence="2" key="1">
    <citation type="submission" date="2018-02" db="EMBL/GenBank/DDBJ databases">
        <title>Rhizophora mucronata_Transcriptome.</title>
        <authorList>
            <person name="Meera S.P."/>
            <person name="Sreeshan A."/>
            <person name="Augustine A."/>
        </authorList>
    </citation>
    <scope>NUCLEOTIDE SEQUENCE</scope>
    <source>
        <tissue evidence="2">Leaf</tissue>
    </source>
</reference>
<feature type="signal peptide" evidence="1">
    <location>
        <begin position="1"/>
        <end position="18"/>
    </location>
</feature>
<name>A0A2P2PQZ6_RHIMU</name>
<feature type="chain" id="PRO_5015114331" evidence="1">
    <location>
        <begin position="19"/>
        <end position="37"/>
    </location>
</feature>
<evidence type="ECO:0000313" key="2">
    <source>
        <dbReference type="EMBL" id="MBX57059.1"/>
    </source>
</evidence>
<accession>A0A2P2PQZ6</accession>
<dbReference type="AlphaFoldDB" id="A0A2P2PQZ6"/>
<sequence>MAFLSIRASSSLFNFLLSFLLITQNMQCPLQILCQPA</sequence>
<dbReference type="EMBL" id="GGEC01076575">
    <property type="protein sequence ID" value="MBX57059.1"/>
    <property type="molecule type" value="Transcribed_RNA"/>
</dbReference>